<dbReference type="PANTHER" id="PTHR45569">
    <property type="entry name" value="SENSOR PROTEIN KDPD"/>
    <property type="match status" value="1"/>
</dbReference>
<dbReference type="Pfam" id="PF02518">
    <property type="entry name" value="HATPase_c"/>
    <property type="match status" value="1"/>
</dbReference>
<dbReference type="InterPro" id="IPR036097">
    <property type="entry name" value="HisK_dim/P_sf"/>
</dbReference>
<evidence type="ECO:0000256" key="11">
    <source>
        <dbReference type="ARBA" id="ARBA00023012"/>
    </source>
</evidence>
<dbReference type="AlphaFoldDB" id="A0A9D2PD43"/>
<evidence type="ECO:0000256" key="5">
    <source>
        <dbReference type="ARBA" id="ARBA00022679"/>
    </source>
</evidence>
<dbReference type="Pfam" id="PF13493">
    <property type="entry name" value="DUF4118"/>
    <property type="match status" value="1"/>
</dbReference>
<comment type="subcellular location">
    <subcellularLocation>
        <location evidence="2">Membrane</location>
        <topology evidence="2">Multi-pass membrane protein</topology>
    </subcellularLocation>
</comment>
<feature type="transmembrane region" description="Helical" evidence="14">
    <location>
        <begin position="85"/>
        <end position="103"/>
    </location>
</feature>
<dbReference type="EC" id="2.7.13.3" evidence="3"/>
<keyword evidence="5" id="KW-0808">Transferase</keyword>
<dbReference type="GO" id="GO:0005886">
    <property type="term" value="C:plasma membrane"/>
    <property type="evidence" value="ECO:0007669"/>
    <property type="project" value="TreeGrafter"/>
</dbReference>
<dbReference type="Pfam" id="PF00512">
    <property type="entry name" value="HisKA"/>
    <property type="match status" value="1"/>
</dbReference>
<keyword evidence="13" id="KW-0175">Coiled coil</keyword>
<dbReference type="GO" id="GO:0005524">
    <property type="term" value="F:ATP binding"/>
    <property type="evidence" value="ECO:0007669"/>
    <property type="project" value="UniProtKB-KW"/>
</dbReference>
<feature type="domain" description="Histidine kinase" evidence="15">
    <location>
        <begin position="137"/>
        <end position="353"/>
    </location>
</feature>
<dbReference type="SUPFAM" id="SSF47384">
    <property type="entry name" value="Homodimeric domain of signal transducing histidine kinase"/>
    <property type="match status" value="1"/>
</dbReference>
<dbReference type="PANTHER" id="PTHR45569:SF1">
    <property type="entry name" value="SENSOR PROTEIN KDPD"/>
    <property type="match status" value="1"/>
</dbReference>
<feature type="coiled-coil region" evidence="13">
    <location>
        <begin position="108"/>
        <end position="135"/>
    </location>
</feature>
<protein>
    <recommendedName>
        <fullName evidence="3">histidine kinase</fullName>
        <ecNumber evidence="3">2.7.13.3</ecNumber>
    </recommendedName>
</protein>
<feature type="transmembrane region" description="Helical" evidence="14">
    <location>
        <begin position="6"/>
        <end position="28"/>
    </location>
</feature>
<dbReference type="InterPro" id="IPR025201">
    <property type="entry name" value="KdpD_TM"/>
</dbReference>
<dbReference type="InterPro" id="IPR003594">
    <property type="entry name" value="HATPase_dom"/>
</dbReference>
<dbReference type="CDD" id="cd00082">
    <property type="entry name" value="HisKA"/>
    <property type="match status" value="1"/>
</dbReference>
<organism evidence="16 17">
    <name type="scientific">Candidatus Lachnoclostridium pullistercoris</name>
    <dbReference type="NCBI Taxonomy" id="2838632"/>
    <lineage>
        <taxon>Bacteria</taxon>
        <taxon>Bacillati</taxon>
        <taxon>Bacillota</taxon>
        <taxon>Clostridia</taxon>
        <taxon>Lachnospirales</taxon>
        <taxon>Lachnospiraceae</taxon>
    </lineage>
</organism>
<dbReference type="InterPro" id="IPR004358">
    <property type="entry name" value="Sig_transdc_His_kin-like_C"/>
</dbReference>
<evidence type="ECO:0000313" key="17">
    <source>
        <dbReference type="Proteomes" id="UP000823883"/>
    </source>
</evidence>
<keyword evidence="4" id="KW-0597">Phosphoprotein</keyword>
<dbReference type="EMBL" id="DWWL01000049">
    <property type="protein sequence ID" value="HJC48004.1"/>
    <property type="molecule type" value="Genomic_DNA"/>
</dbReference>
<reference evidence="16" key="1">
    <citation type="journal article" date="2021" name="PeerJ">
        <title>Extensive microbial diversity within the chicken gut microbiome revealed by metagenomics and culture.</title>
        <authorList>
            <person name="Gilroy R."/>
            <person name="Ravi A."/>
            <person name="Getino M."/>
            <person name="Pursley I."/>
            <person name="Horton D.L."/>
            <person name="Alikhan N.F."/>
            <person name="Baker D."/>
            <person name="Gharbi K."/>
            <person name="Hall N."/>
            <person name="Watson M."/>
            <person name="Adriaenssens E.M."/>
            <person name="Foster-Nyarko E."/>
            <person name="Jarju S."/>
            <person name="Secka A."/>
            <person name="Antonio M."/>
            <person name="Oren A."/>
            <person name="Chaudhuri R.R."/>
            <person name="La Ragione R."/>
            <person name="Hildebrand F."/>
            <person name="Pallen M.J."/>
        </authorList>
    </citation>
    <scope>NUCLEOTIDE SEQUENCE</scope>
    <source>
        <strain evidence="16">CHK183-5548</strain>
    </source>
</reference>
<proteinExistence type="predicted"/>
<evidence type="ECO:0000256" key="9">
    <source>
        <dbReference type="ARBA" id="ARBA00022840"/>
    </source>
</evidence>
<dbReference type="SUPFAM" id="SSF55874">
    <property type="entry name" value="ATPase domain of HSP90 chaperone/DNA topoisomerase II/histidine kinase"/>
    <property type="match status" value="1"/>
</dbReference>
<dbReference type="Proteomes" id="UP000823883">
    <property type="component" value="Unassembled WGS sequence"/>
</dbReference>
<keyword evidence="8" id="KW-0418">Kinase</keyword>
<dbReference type="InterPro" id="IPR038318">
    <property type="entry name" value="KdpD_sf"/>
</dbReference>
<keyword evidence="10 14" id="KW-1133">Transmembrane helix</keyword>
<dbReference type="InterPro" id="IPR005467">
    <property type="entry name" value="His_kinase_dom"/>
</dbReference>
<dbReference type="PROSITE" id="PS50109">
    <property type="entry name" value="HIS_KIN"/>
    <property type="match status" value="1"/>
</dbReference>
<keyword evidence="9" id="KW-0067">ATP-binding</keyword>
<evidence type="ECO:0000256" key="7">
    <source>
        <dbReference type="ARBA" id="ARBA00022741"/>
    </source>
</evidence>
<dbReference type="Gene3D" id="3.30.565.10">
    <property type="entry name" value="Histidine kinase-like ATPase, C-terminal domain"/>
    <property type="match status" value="1"/>
</dbReference>
<dbReference type="InterPro" id="IPR003661">
    <property type="entry name" value="HisK_dim/P_dom"/>
</dbReference>
<keyword evidence="11" id="KW-0902">Two-component regulatory system</keyword>
<evidence type="ECO:0000313" key="16">
    <source>
        <dbReference type="EMBL" id="HJC48004.1"/>
    </source>
</evidence>
<evidence type="ECO:0000256" key="3">
    <source>
        <dbReference type="ARBA" id="ARBA00012438"/>
    </source>
</evidence>
<dbReference type="Gene3D" id="1.20.120.620">
    <property type="entry name" value="Backbone structure of the membrane domain of e. Coli histidine kinase receptor kdpd"/>
    <property type="match status" value="1"/>
</dbReference>
<sequence>MDKKTLLHNILITSLILGFTTAGSFAFFKFAGNSGNIPTFYILAVVFIARFTTGYVPGIVASFLSVICVNFIFTYPYFALSFSVSGYPITFIAMMIIASLTSMTTTHLKEKSRILNEQEKLLMEAEKEKMRANLLRAISHDLRTPLTGIIGASSTYLENGAFLSEADRQRLVQTIYDDSNWLLHMVENLLTVTRIRQTDAHVAKSLEPLEEVVSEAVSRFKKRLPDACVSVSIPADFIMVPMDATLIEQVIINLLENGVYHSGSTKPLELTVSTEDQQAVFRVRDHGHGIREDLLPHIFDGYADTPTSSGDSRKGMGIGLSICKTIIMAHDGSIWAENLPDGAMFTFTLPLGDEPYES</sequence>
<comment type="caution">
    <text evidence="16">The sequence shown here is derived from an EMBL/GenBank/DDBJ whole genome shotgun (WGS) entry which is preliminary data.</text>
</comment>
<comment type="catalytic activity">
    <reaction evidence="1">
        <text>ATP + protein L-histidine = ADP + protein N-phospho-L-histidine.</text>
        <dbReference type="EC" id="2.7.13.3"/>
    </reaction>
</comment>
<evidence type="ECO:0000256" key="6">
    <source>
        <dbReference type="ARBA" id="ARBA00022692"/>
    </source>
</evidence>
<evidence type="ECO:0000256" key="8">
    <source>
        <dbReference type="ARBA" id="ARBA00022777"/>
    </source>
</evidence>
<keyword evidence="7" id="KW-0547">Nucleotide-binding</keyword>
<evidence type="ECO:0000256" key="14">
    <source>
        <dbReference type="SAM" id="Phobius"/>
    </source>
</evidence>
<evidence type="ECO:0000256" key="12">
    <source>
        <dbReference type="ARBA" id="ARBA00023136"/>
    </source>
</evidence>
<dbReference type="PRINTS" id="PR00344">
    <property type="entry name" value="BCTRLSENSOR"/>
</dbReference>
<dbReference type="InterPro" id="IPR036890">
    <property type="entry name" value="HATPase_C_sf"/>
</dbReference>
<dbReference type="SMART" id="SM00387">
    <property type="entry name" value="HATPase_c"/>
    <property type="match status" value="1"/>
</dbReference>
<name>A0A9D2PD43_9FIRM</name>
<evidence type="ECO:0000256" key="1">
    <source>
        <dbReference type="ARBA" id="ARBA00000085"/>
    </source>
</evidence>
<dbReference type="Gene3D" id="1.10.287.130">
    <property type="match status" value="1"/>
</dbReference>
<dbReference type="InterPro" id="IPR052023">
    <property type="entry name" value="Histidine_kinase_KdpD"/>
</dbReference>
<dbReference type="GO" id="GO:0000155">
    <property type="term" value="F:phosphorelay sensor kinase activity"/>
    <property type="evidence" value="ECO:0007669"/>
    <property type="project" value="InterPro"/>
</dbReference>
<gene>
    <name evidence="16" type="ORF">IAA04_08125</name>
</gene>
<dbReference type="SMART" id="SM00388">
    <property type="entry name" value="HisKA"/>
    <property type="match status" value="1"/>
</dbReference>
<evidence type="ECO:0000256" key="4">
    <source>
        <dbReference type="ARBA" id="ARBA00022553"/>
    </source>
</evidence>
<evidence type="ECO:0000256" key="13">
    <source>
        <dbReference type="SAM" id="Coils"/>
    </source>
</evidence>
<evidence type="ECO:0000256" key="2">
    <source>
        <dbReference type="ARBA" id="ARBA00004141"/>
    </source>
</evidence>
<evidence type="ECO:0000259" key="15">
    <source>
        <dbReference type="PROSITE" id="PS50109"/>
    </source>
</evidence>
<reference evidence="16" key="2">
    <citation type="submission" date="2021-04" db="EMBL/GenBank/DDBJ databases">
        <authorList>
            <person name="Gilroy R."/>
        </authorList>
    </citation>
    <scope>NUCLEOTIDE SEQUENCE</scope>
    <source>
        <strain evidence="16">CHK183-5548</strain>
    </source>
</reference>
<feature type="transmembrane region" description="Helical" evidence="14">
    <location>
        <begin position="40"/>
        <end position="73"/>
    </location>
</feature>
<accession>A0A9D2PD43</accession>
<evidence type="ECO:0000256" key="10">
    <source>
        <dbReference type="ARBA" id="ARBA00022989"/>
    </source>
</evidence>
<keyword evidence="12 14" id="KW-0472">Membrane</keyword>
<keyword evidence="6 14" id="KW-0812">Transmembrane</keyword>